<evidence type="ECO:0000256" key="3">
    <source>
        <dbReference type="RuleBase" id="RU003616"/>
    </source>
</evidence>
<dbReference type="CDD" id="cd06464">
    <property type="entry name" value="ACD_sHsps-like"/>
    <property type="match status" value="1"/>
</dbReference>
<dbReference type="Proteomes" id="UP000829069">
    <property type="component" value="Chromosome"/>
</dbReference>
<protein>
    <submittedName>
        <fullName evidence="5">Hsp20/alpha crystallin family protein</fullName>
    </submittedName>
</protein>
<evidence type="ECO:0000313" key="5">
    <source>
        <dbReference type="EMBL" id="UNK44251.1"/>
    </source>
</evidence>
<evidence type="ECO:0000313" key="6">
    <source>
        <dbReference type="Proteomes" id="UP000829069"/>
    </source>
</evidence>
<dbReference type="RefSeq" id="WP_241912772.1">
    <property type="nucleotide sequence ID" value="NZ_CP093326.1"/>
</dbReference>
<dbReference type="PANTHER" id="PTHR46733:SF4">
    <property type="entry name" value="HEAT SHOCK PROTEIN 21, CHLOROPLASTIC"/>
    <property type="match status" value="1"/>
</dbReference>
<accession>A0ABY3W7G8</accession>
<proteinExistence type="inferred from homology"/>
<dbReference type="InterPro" id="IPR008978">
    <property type="entry name" value="HSP20-like_chaperone"/>
</dbReference>
<dbReference type="SUPFAM" id="SSF49764">
    <property type="entry name" value="HSP20-like chaperones"/>
    <property type="match status" value="1"/>
</dbReference>
<dbReference type="Gene3D" id="2.60.40.790">
    <property type="match status" value="1"/>
</dbReference>
<sequence>MSDLLRWSPFERHSPFNMMGPFRRMFEGESEHSMIRVEEEVKEDVLTVRAELPGIDPEEDVEITLSEGQLEISAQRREKTEQKDKGNYRSEFRYGSFSRLIPLPKGIKQEEITATYKDGVLEVKAPVPQAEAERPHQKIQITHD</sequence>
<keyword evidence="6" id="KW-1185">Reference proteome</keyword>
<evidence type="ECO:0000256" key="1">
    <source>
        <dbReference type="ARBA" id="ARBA00023016"/>
    </source>
</evidence>
<evidence type="ECO:0000259" key="4">
    <source>
        <dbReference type="PROSITE" id="PS01031"/>
    </source>
</evidence>
<dbReference type="Pfam" id="PF00011">
    <property type="entry name" value="HSP20"/>
    <property type="match status" value="1"/>
</dbReference>
<dbReference type="PROSITE" id="PS01031">
    <property type="entry name" value="SHSP"/>
    <property type="match status" value="1"/>
</dbReference>
<name>A0ABY3W7G8_9MICC</name>
<dbReference type="InterPro" id="IPR002068">
    <property type="entry name" value="A-crystallin/Hsp20_dom"/>
</dbReference>
<gene>
    <name evidence="5" type="ORF">MNQ99_09505</name>
</gene>
<reference evidence="5 6" key="1">
    <citation type="submission" date="2022-03" db="EMBL/GenBank/DDBJ databases">
        <title>Isotopic signatures of nitrous oxide derived from detoxification processes.</title>
        <authorList>
            <person name="Behrendt U."/>
            <person name="Buchen C."/>
            <person name="Well R."/>
            <person name="Ulrich A."/>
            <person name="Rohe L."/>
            <person name="Kolb S."/>
            <person name="Schloter M."/>
            <person name="Horn M.A."/>
            <person name="Augustin J."/>
        </authorList>
    </citation>
    <scope>NUCLEOTIDE SEQUENCE [LARGE SCALE GENOMIC DNA]</scope>
    <source>
        <strain evidence="5 6">S4-C24</strain>
    </source>
</reference>
<dbReference type="InterPro" id="IPR044587">
    <property type="entry name" value="HSP21-like"/>
</dbReference>
<evidence type="ECO:0000256" key="2">
    <source>
        <dbReference type="PROSITE-ProRule" id="PRU00285"/>
    </source>
</evidence>
<dbReference type="EMBL" id="CP093326">
    <property type="protein sequence ID" value="UNK44251.1"/>
    <property type="molecule type" value="Genomic_DNA"/>
</dbReference>
<organism evidence="5 6">
    <name type="scientific">Arthrobacter sulfonylureivorans</name>
    <dbReference type="NCBI Taxonomy" id="2486855"/>
    <lineage>
        <taxon>Bacteria</taxon>
        <taxon>Bacillati</taxon>
        <taxon>Actinomycetota</taxon>
        <taxon>Actinomycetes</taxon>
        <taxon>Micrococcales</taxon>
        <taxon>Micrococcaceae</taxon>
        <taxon>Arthrobacter</taxon>
    </lineage>
</organism>
<comment type="similarity">
    <text evidence="2 3">Belongs to the small heat shock protein (HSP20) family.</text>
</comment>
<feature type="domain" description="SHSP" evidence="4">
    <location>
        <begin position="28"/>
        <end position="144"/>
    </location>
</feature>
<dbReference type="PANTHER" id="PTHR46733">
    <property type="entry name" value="26.5 KDA HEAT SHOCK PROTEIN, MITOCHONDRIAL"/>
    <property type="match status" value="1"/>
</dbReference>
<keyword evidence="1" id="KW-0346">Stress response</keyword>